<gene>
    <name evidence="2" type="ORF">BJY01DRAFT_255524</name>
</gene>
<protein>
    <submittedName>
        <fullName evidence="2">Uncharacterized protein</fullName>
    </submittedName>
</protein>
<keyword evidence="3" id="KW-1185">Reference proteome</keyword>
<reference evidence="2 3" key="1">
    <citation type="submission" date="2024-07" db="EMBL/GenBank/DDBJ databases">
        <title>Section-level genome sequencing and comparative genomics of Aspergillus sections Usti and Cavernicolus.</title>
        <authorList>
            <consortium name="Lawrence Berkeley National Laboratory"/>
            <person name="Nybo J.L."/>
            <person name="Vesth T.C."/>
            <person name="Theobald S."/>
            <person name="Frisvad J.C."/>
            <person name="Larsen T.O."/>
            <person name="Kjaerboelling I."/>
            <person name="Rothschild-Mancinelli K."/>
            <person name="Lyhne E.K."/>
            <person name="Kogle M.E."/>
            <person name="Barry K."/>
            <person name="Clum A."/>
            <person name="Na H."/>
            <person name="Ledsgaard L."/>
            <person name="Lin J."/>
            <person name="Lipzen A."/>
            <person name="Kuo A."/>
            <person name="Riley R."/>
            <person name="Mondo S."/>
            <person name="Labutti K."/>
            <person name="Haridas S."/>
            <person name="Pangalinan J."/>
            <person name="Salamov A.A."/>
            <person name="Simmons B.A."/>
            <person name="Magnuson J.K."/>
            <person name="Chen J."/>
            <person name="Drula E."/>
            <person name="Henrissat B."/>
            <person name="Wiebenga A."/>
            <person name="Lubbers R.J."/>
            <person name="Gomes A.C."/>
            <person name="Makela M.R."/>
            <person name="Stajich J."/>
            <person name="Grigoriev I.V."/>
            <person name="Mortensen U.H."/>
            <person name="De Vries R.P."/>
            <person name="Baker S.E."/>
            <person name="Andersen M.R."/>
        </authorList>
    </citation>
    <scope>NUCLEOTIDE SEQUENCE [LARGE SCALE GENOMIC DNA]</scope>
    <source>
        <strain evidence="2 3">CBS 123904</strain>
    </source>
</reference>
<feature type="region of interest" description="Disordered" evidence="1">
    <location>
        <begin position="120"/>
        <end position="222"/>
    </location>
</feature>
<evidence type="ECO:0000313" key="3">
    <source>
        <dbReference type="Proteomes" id="UP001610446"/>
    </source>
</evidence>
<name>A0ABR4ILY0_9EURO</name>
<feature type="compositionally biased region" description="Low complexity" evidence="1">
    <location>
        <begin position="51"/>
        <end position="63"/>
    </location>
</feature>
<proteinExistence type="predicted"/>
<feature type="compositionally biased region" description="Polar residues" evidence="1">
    <location>
        <begin position="195"/>
        <end position="205"/>
    </location>
</feature>
<dbReference type="Proteomes" id="UP001610446">
    <property type="component" value="Unassembled WGS sequence"/>
</dbReference>
<accession>A0ABR4ILY0</accession>
<evidence type="ECO:0000313" key="2">
    <source>
        <dbReference type="EMBL" id="KAL2827907.1"/>
    </source>
</evidence>
<dbReference type="EMBL" id="JBFXLU010000380">
    <property type="protein sequence ID" value="KAL2827907.1"/>
    <property type="molecule type" value="Genomic_DNA"/>
</dbReference>
<feature type="region of interest" description="Disordered" evidence="1">
    <location>
        <begin position="28"/>
        <end position="77"/>
    </location>
</feature>
<evidence type="ECO:0000256" key="1">
    <source>
        <dbReference type="SAM" id="MobiDB-lite"/>
    </source>
</evidence>
<comment type="caution">
    <text evidence="2">The sequence shown here is derived from an EMBL/GenBank/DDBJ whole genome shotgun (WGS) entry which is preliminary data.</text>
</comment>
<sequence length="242" mass="26407">MAPRGDNHQRVVEWRVDGDKVTVRVEDTFTYERKDTGSHASRPLPAGEQYSRTTTTRNRGSSRPHGGGFIEGEVDPDPAGEALSIVASAIGPSQSARSHAGHIHSLQCLDCPPLRLYIPDPNPGFPDDPSRRSGAYDDLNGTTAVHDKFHFGSHTEPARKNTGSRSQHPRSSKSAYVEDEEEDVIGGRDSESETETVQSITSTDDAPTMSPGRRVRFRSTTRSFKFPNDLVQPLIPSGTAQA</sequence>
<organism evidence="2 3">
    <name type="scientific">Aspergillus pseudoustus</name>
    <dbReference type="NCBI Taxonomy" id="1810923"/>
    <lineage>
        <taxon>Eukaryota</taxon>
        <taxon>Fungi</taxon>
        <taxon>Dikarya</taxon>
        <taxon>Ascomycota</taxon>
        <taxon>Pezizomycotina</taxon>
        <taxon>Eurotiomycetes</taxon>
        <taxon>Eurotiomycetidae</taxon>
        <taxon>Eurotiales</taxon>
        <taxon>Aspergillaceae</taxon>
        <taxon>Aspergillus</taxon>
        <taxon>Aspergillus subgen. Nidulantes</taxon>
    </lineage>
</organism>
<feature type="compositionally biased region" description="Basic and acidic residues" evidence="1">
    <location>
        <begin position="28"/>
        <end position="37"/>
    </location>
</feature>